<evidence type="ECO:0000313" key="1">
    <source>
        <dbReference type="EMBL" id="KOF88029.1"/>
    </source>
</evidence>
<proteinExistence type="predicted"/>
<accession>A0A0L8HFW2</accession>
<reference evidence="1" key="1">
    <citation type="submission" date="2015-07" db="EMBL/GenBank/DDBJ databases">
        <title>MeaNS - Measles Nucleotide Surveillance Program.</title>
        <authorList>
            <person name="Tran T."/>
            <person name="Druce J."/>
        </authorList>
    </citation>
    <scope>NUCLEOTIDE SEQUENCE</scope>
    <source>
        <strain evidence="1">UCB-OBI-ISO-001</strain>
        <tissue evidence="1">Gonad</tissue>
    </source>
</reference>
<sequence>MQYNPLILCISCLWPRALYAFLWCWCWFGYVRGFQGLCTSLLCLCLVLSF</sequence>
<dbReference type="AlphaFoldDB" id="A0A0L8HFW2"/>
<dbReference type="EMBL" id="KQ418272">
    <property type="protein sequence ID" value="KOF88029.1"/>
    <property type="molecule type" value="Genomic_DNA"/>
</dbReference>
<organism evidence="1">
    <name type="scientific">Octopus bimaculoides</name>
    <name type="common">California two-spotted octopus</name>
    <dbReference type="NCBI Taxonomy" id="37653"/>
    <lineage>
        <taxon>Eukaryota</taxon>
        <taxon>Metazoa</taxon>
        <taxon>Spiralia</taxon>
        <taxon>Lophotrochozoa</taxon>
        <taxon>Mollusca</taxon>
        <taxon>Cephalopoda</taxon>
        <taxon>Coleoidea</taxon>
        <taxon>Octopodiformes</taxon>
        <taxon>Octopoda</taxon>
        <taxon>Incirrata</taxon>
        <taxon>Octopodidae</taxon>
        <taxon>Octopus</taxon>
    </lineage>
</organism>
<protein>
    <submittedName>
        <fullName evidence="1">Uncharacterized protein</fullName>
    </submittedName>
</protein>
<gene>
    <name evidence="1" type="ORF">OCBIM_22015654mg</name>
</gene>
<name>A0A0L8HFW2_OCTBM</name>